<accession>A0A3S9UVM4</accession>
<feature type="domain" description="Pyrrolo-quinoline quinone repeat" evidence="1">
    <location>
        <begin position="45"/>
        <end position="117"/>
    </location>
</feature>
<reference evidence="3" key="1">
    <citation type="submission" date="2018-12" db="EMBL/GenBank/DDBJ databases">
        <title>Complete genome sequence of Paenibacillus sp. MBLB1234.</title>
        <authorList>
            <person name="Nam Y.-D."/>
            <person name="Kang J."/>
            <person name="Chung W.-H."/>
            <person name="Park Y.S."/>
        </authorList>
    </citation>
    <scope>NUCLEOTIDE SEQUENCE [LARGE SCALE GENOMIC DNA]</scope>
    <source>
        <strain evidence="3">MBLB1234</strain>
    </source>
</reference>
<name>A0A3S9UVM4_9BACL</name>
<protein>
    <recommendedName>
        <fullName evidence="1">Pyrrolo-quinoline quinone repeat domain-containing protein</fullName>
    </recommendedName>
</protein>
<dbReference type="Proteomes" id="UP000270678">
    <property type="component" value="Chromosome"/>
</dbReference>
<dbReference type="SUPFAM" id="SSF50998">
    <property type="entry name" value="Quinoprotein alcohol dehydrogenase-like"/>
    <property type="match status" value="1"/>
</dbReference>
<proteinExistence type="predicted"/>
<feature type="domain" description="Pyrrolo-quinoline quinone repeat" evidence="1">
    <location>
        <begin position="130"/>
        <end position="316"/>
    </location>
</feature>
<dbReference type="InterPro" id="IPR002372">
    <property type="entry name" value="PQQ_rpt_dom"/>
</dbReference>
<dbReference type="InterPro" id="IPR015943">
    <property type="entry name" value="WD40/YVTN_repeat-like_dom_sf"/>
</dbReference>
<dbReference type="InterPro" id="IPR018391">
    <property type="entry name" value="PQQ_b-propeller_rpt"/>
</dbReference>
<keyword evidence="3" id="KW-1185">Reference proteome</keyword>
<dbReference type="OrthoDB" id="1858867at2"/>
<dbReference type="RefSeq" id="WP_126997052.1">
    <property type="nucleotide sequence ID" value="NZ_CP034346.1"/>
</dbReference>
<evidence type="ECO:0000259" key="1">
    <source>
        <dbReference type="Pfam" id="PF13360"/>
    </source>
</evidence>
<dbReference type="InterPro" id="IPR011047">
    <property type="entry name" value="Quinoprotein_ADH-like_sf"/>
</dbReference>
<dbReference type="Gene3D" id="2.130.10.10">
    <property type="entry name" value="YVTN repeat-like/Quinoprotein amine dehydrogenase"/>
    <property type="match status" value="1"/>
</dbReference>
<evidence type="ECO:0000313" key="3">
    <source>
        <dbReference type="Proteomes" id="UP000270678"/>
    </source>
</evidence>
<organism evidence="2 3">
    <name type="scientific">Paenibacillus lutimineralis</name>
    <dbReference type="NCBI Taxonomy" id="2707005"/>
    <lineage>
        <taxon>Bacteria</taxon>
        <taxon>Bacillati</taxon>
        <taxon>Bacillota</taxon>
        <taxon>Bacilli</taxon>
        <taxon>Bacillales</taxon>
        <taxon>Paenibacillaceae</taxon>
        <taxon>Paenibacillus</taxon>
    </lineage>
</organism>
<evidence type="ECO:0000313" key="2">
    <source>
        <dbReference type="EMBL" id="AZS14408.1"/>
    </source>
</evidence>
<sequence>MKILFDQNQKIGGFMEGGYDVNAYQPSQTNWTRHSLVEAPNALNILWKVKIPSSLQECSAVIGRNGEIYFGTLSGDLYCYSFEGALNWKLRLGSELSTPVIGADQRVYVAAKSNDDSDRSYLYAISPGAAIEWKCGLNHMISYPPILDSEGNIYVTTYGAQIYCINHDGDIQWTFKTDYLLSCSPVITSEGNILIAEGGLFHCLNLRGQEVWRKKFDSMEGVIPIVLSDESYLTTASVNEDIKLVKLDGLGECLWAYPEHNDYSLWGSPAVSRDGIIFVSGSEFRLQAIDLKCKSLLWEGEIQGAIKGPLLISADNKLIIASYGGNIPRDAKRGLVSKMTLLNESGESISEIFLPGDITSPCLGRENKIYVTTNIPMENHGYLYCIE</sequence>
<gene>
    <name evidence="2" type="ORF">EI981_08035</name>
</gene>
<dbReference type="SMART" id="SM00564">
    <property type="entry name" value="PQQ"/>
    <property type="match status" value="5"/>
</dbReference>
<dbReference type="EMBL" id="CP034346">
    <property type="protein sequence ID" value="AZS14408.1"/>
    <property type="molecule type" value="Genomic_DNA"/>
</dbReference>
<dbReference type="PANTHER" id="PTHR34512">
    <property type="entry name" value="CELL SURFACE PROTEIN"/>
    <property type="match status" value="1"/>
</dbReference>
<dbReference type="Pfam" id="PF13360">
    <property type="entry name" value="PQQ_2"/>
    <property type="match status" value="2"/>
</dbReference>
<dbReference type="PANTHER" id="PTHR34512:SF30">
    <property type="entry name" value="OUTER MEMBRANE PROTEIN ASSEMBLY FACTOR BAMB"/>
    <property type="match status" value="1"/>
</dbReference>
<dbReference type="AlphaFoldDB" id="A0A3S9UVM4"/>
<dbReference type="KEGG" id="plut:EI981_08035"/>